<evidence type="ECO:0000256" key="1">
    <source>
        <dbReference type="SAM" id="MobiDB-lite"/>
    </source>
</evidence>
<sequence length="96" mass="10446">MAASQVPRCQVKPEGRPSVYFACMLVPDLAGRPDVWEKHPASRETPPHPTTPCPPASRPSCLIPSLPGLTLPYHKPCVSLPYPCFHPDPNTHGSLL</sequence>
<dbReference type="AlphaFoldDB" id="A0AAE1TYB0"/>
<feature type="compositionally biased region" description="Basic and acidic residues" evidence="1">
    <location>
        <begin position="35"/>
        <end position="46"/>
    </location>
</feature>
<accession>A0AAE1TYB0</accession>
<feature type="region of interest" description="Disordered" evidence="1">
    <location>
        <begin position="35"/>
        <end position="57"/>
    </location>
</feature>
<proteinExistence type="predicted"/>
<comment type="caution">
    <text evidence="2">The sequence shown here is derived from an EMBL/GenBank/DDBJ whole genome shotgun (WGS) entry which is preliminary data.</text>
</comment>
<evidence type="ECO:0000313" key="3">
    <source>
        <dbReference type="Proteomes" id="UP001292094"/>
    </source>
</evidence>
<name>A0AAE1TYB0_9EUCA</name>
<keyword evidence="3" id="KW-1185">Reference proteome</keyword>
<reference evidence="2" key="1">
    <citation type="submission" date="2023-11" db="EMBL/GenBank/DDBJ databases">
        <title>Genome assemblies of two species of porcelain crab, Petrolisthes cinctipes and Petrolisthes manimaculis (Anomura: Porcellanidae).</title>
        <authorList>
            <person name="Angst P."/>
        </authorList>
    </citation>
    <scope>NUCLEOTIDE SEQUENCE</scope>
    <source>
        <strain evidence="2">PB745_02</strain>
        <tissue evidence="2">Gill</tissue>
    </source>
</reference>
<gene>
    <name evidence="2" type="ORF">Pmani_026009</name>
</gene>
<evidence type="ECO:0000313" key="2">
    <source>
        <dbReference type="EMBL" id="KAK4301896.1"/>
    </source>
</evidence>
<organism evidence="2 3">
    <name type="scientific">Petrolisthes manimaculis</name>
    <dbReference type="NCBI Taxonomy" id="1843537"/>
    <lineage>
        <taxon>Eukaryota</taxon>
        <taxon>Metazoa</taxon>
        <taxon>Ecdysozoa</taxon>
        <taxon>Arthropoda</taxon>
        <taxon>Crustacea</taxon>
        <taxon>Multicrustacea</taxon>
        <taxon>Malacostraca</taxon>
        <taxon>Eumalacostraca</taxon>
        <taxon>Eucarida</taxon>
        <taxon>Decapoda</taxon>
        <taxon>Pleocyemata</taxon>
        <taxon>Anomura</taxon>
        <taxon>Galatheoidea</taxon>
        <taxon>Porcellanidae</taxon>
        <taxon>Petrolisthes</taxon>
    </lineage>
</organism>
<dbReference type="Proteomes" id="UP001292094">
    <property type="component" value="Unassembled WGS sequence"/>
</dbReference>
<dbReference type="EMBL" id="JAWZYT010002815">
    <property type="protein sequence ID" value="KAK4301896.1"/>
    <property type="molecule type" value="Genomic_DNA"/>
</dbReference>
<feature type="compositionally biased region" description="Pro residues" evidence="1">
    <location>
        <begin position="47"/>
        <end position="57"/>
    </location>
</feature>
<protein>
    <submittedName>
        <fullName evidence="2">Uncharacterized protein</fullName>
    </submittedName>
</protein>